<proteinExistence type="predicted"/>
<dbReference type="SUPFAM" id="SSF53474">
    <property type="entry name" value="alpha/beta-Hydrolases"/>
    <property type="match status" value="1"/>
</dbReference>
<name>A0A382I2Z0_9ZZZZ</name>
<dbReference type="AlphaFoldDB" id="A0A382I2Z0"/>
<reference evidence="5" key="1">
    <citation type="submission" date="2018-05" db="EMBL/GenBank/DDBJ databases">
        <authorList>
            <person name="Lanie J.A."/>
            <person name="Ng W.-L."/>
            <person name="Kazmierczak K.M."/>
            <person name="Andrzejewski T.M."/>
            <person name="Davidsen T.M."/>
            <person name="Wayne K.J."/>
            <person name="Tettelin H."/>
            <person name="Glass J.I."/>
            <person name="Rusch D."/>
            <person name="Podicherti R."/>
            <person name="Tsui H.-C.T."/>
            <person name="Winkler M.E."/>
        </authorList>
    </citation>
    <scope>NUCLEOTIDE SEQUENCE</scope>
</reference>
<accession>A0A382I2Z0</accession>
<feature type="non-terminal residue" evidence="5">
    <location>
        <position position="1"/>
    </location>
</feature>
<feature type="domain" description="4-O-methyl-glucuronoyl methylesterase-like" evidence="4">
    <location>
        <begin position="43"/>
        <end position="254"/>
    </location>
</feature>
<evidence type="ECO:0000313" key="5">
    <source>
        <dbReference type="EMBL" id="SVB93577.1"/>
    </source>
</evidence>
<dbReference type="EMBL" id="UINC01064684">
    <property type="protein sequence ID" value="SVB93577.1"/>
    <property type="molecule type" value="Genomic_DNA"/>
</dbReference>
<dbReference type="GO" id="GO:0052689">
    <property type="term" value="F:carboxylic ester hydrolase activity"/>
    <property type="evidence" value="ECO:0007669"/>
    <property type="project" value="UniProtKB-KW"/>
</dbReference>
<evidence type="ECO:0000256" key="2">
    <source>
        <dbReference type="ARBA" id="ARBA00022729"/>
    </source>
</evidence>
<gene>
    <name evidence="5" type="ORF">METZ01_LOCUS246431</name>
</gene>
<keyword evidence="3" id="KW-0378">Hydrolase</keyword>
<protein>
    <recommendedName>
        <fullName evidence="4">4-O-methyl-glucuronoyl methylesterase-like domain-containing protein</fullName>
    </recommendedName>
</protein>
<dbReference type="InterPro" id="IPR029058">
    <property type="entry name" value="AB_hydrolase_fold"/>
</dbReference>
<keyword evidence="2" id="KW-0732">Signal</keyword>
<dbReference type="Gene3D" id="3.40.50.1820">
    <property type="entry name" value="alpha/beta hydrolase"/>
    <property type="match status" value="1"/>
</dbReference>
<sequence>EELYFEFVPKRDQPEIKFGMNVTVLFPSLEAVKRRKNSVKSFGQQNGIPALIYVGKSVFHDLLQSGYMMICYENNQLEPMEMGNPIVGPAQQAYEKLEPGKYSWGSISVWAWGALQVLEYTLTLTGINKNQIMISGHSRNGKTALLAGALDDRIAIVNPSGSGCAGAGSYLALGDDCEDLAALTDRKRWWAWTHPDFEKWAGHEKDLPFDQHFLMGLVAPRPLLRTEGHDDLWANPIGTYASFLATQPIYDFLGAPKRNGIHIREGGHYQGEEDSAALLAFADWHFFNLAPKHHFQKKLQGKMKLPTFFRWKRPK</sequence>
<keyword evidence="1" id="KW-0719">Serine esterase</keyword>
<evidence type="ECO:0000259" key="4">
    <source>
        <dbReference type="Pfam" id="PF22244"/>
    </source>
</evidence>
<dbReference type="InterPro" id="IPR054579">
    <property type="entry name" value="GCE-like_dom"/>
</dbReference>
<dbReference type="Pfam" id="PF22244">
    <property type="entry name" value="GCE_fung"/>
    <property type="match status" value="1"/>
</dbReference>
<evidence type="ECO:0000256" key="3">
    <source>
        <dbReference type="ARBA" id="ARBA00022801"/>
    </source>
</evidence>
<organism evidence="5">
    <name type="scientific">marine metagenome</name>
    <dbReference type="NCBI Taxonomy" id="408172"/>
    <lineage>
        <taxon>unclassified sequences</taxon>
        <taxon>metagenomes</taxon>
        <taxon>ecological metagenomes</taxon>
    </lineage>
</organism>
<evidence type="ECO:0000256" key="1">
    <source>
        <dbReference type="ARBA" id="ARBA00022487"/>
    </source>
</evidence>